<reference evidence="2" key="1">
    <citation type="journal article" date="2022" name="G3 (Bethesda)">
        <title>High quality genome of the basidiomycete yeast Dioszegia hungarica PDD-24b-2 isolated from cloud water.</title>
        <authorList>
            <person name="Jarrige D."/>
            <person name="Haridas S."/>
            <person name="Bleykasten-Grosshans C."/>
            <person name="Joly M."/>
            <person name="Nadalig T."/>
            <person name="Sancelme M."/>
            <person name="Vuilleumier S."/>
            <person name="Grigoriev I.V."/>
            <person name="Amato P."/>
            <person name="Bringel F."/>
        </authorList>
    </citation>
    <scope>NUCLEOTIDE SEQUENCE</scope>
    <source>
        <strain evidence="2">PDD-24b-2</strain>
    </source>
</reference>
<evidence type="ECO:0000313" key="3">
    <source>
        <dbReference type="Proteomes" id="UP001164286"/>
    </source>
</evidence>
<keyword evidence="3" id="KW-1185">Reference proteome</keyword>
<dbReference type="AlphaFoldDB" id="A0AA38H1W6"/>
<feature type="compositionally biased region" description="Basic residues" evidence="1">
    <location>
        <begin position="125"/>
        <end position="135"/>
    </location>
</feature>
<proteinExistence type="predicted"/>
<feature type="region of interest" description="Disordered" evidence="1">
    <location>
        <begin position="581"/>
        <end position="625"/>
    </location>
</feature>
<feature type="region of interest" description="Disordered" evidence="1">
    <location>
        <begin position="1"/>
        <end position="135"/>
    </location>
</feature>
<feature type="compositionally biased region" description="Low complexity" evidence="1">
    <location>
        <begin position="1"/>
        <end position="13"/>
    </location>
</feature>
<protein>
    <recommendedName>
        <fullName evidence="4">F-box domain-containing protein</fullName>
    </recommendedName>
</protein>
<name>A0AA38H1W6_9TREE</name>
<dbReference type="Proteomes" id="UP001164286">
    <property type="component" value="Unassembled WGS sequence"/>
</dbReference>
<feature type="region of interest" description="Disordered" evidence="1">
    <location>
        <begin position="263"/>
        <end position="283"/>
    </location>
</feature>
<dbReference type="RefSeq" id="XP_052942899.1">
    <property type="nucleotide sequence ID" value="XM_053087692.1"/>
</dbReference>
<organism evidence="2 3">
    <name type="scientific">Dioszegia hungarica</name>
    <dbReference type="NCBI Taxonomy" id="4972"/>
    <lineage>
        <taxon>Eukaryota</taxon>
        <taxon>Fungi</taxon>
        <taxon>Dikarya</taxon>
        <taxon>Basidiomycota</taxon>
        <taxon>Agaricomycotina</taxon>
        <taxon>Tremellomycetes</taxon>
        <taxon>Tremellales</taxon>
        <taxon>Bulleribasidiaceae</taxon>
        <taxon>Dioszegia</taxon>
    </lineage>
</organism>
<sequence>MSSSSSSRPTSSRLDNIHIPSSPDPLDPLELPLPSSSRSRSSSLSSAPPQSPGPKPITPEFFMSSPASPPHTSSPRHAGSDRFSQAGDQPMSEDEENEPIPSKKSGKEKKRPVSSDEEEFEEKPKGKKKKGKGKKVVKDKVLRAKVAVWADIPDWGDGEDCPLLKLPGEVLDRCFGVAQDLGLRDWVALAGVSKFFRERLDDPFFQEIAYYLGKSGQNRETIWGPYDYSSPTSIRIERLPGRPATHPFTREFESWRVDPSVPSPLTVSSGRADTSTSTASKSLVDGKEDPAIFDSAAPPIKFYVPRGPRESWTKWQYTVYKEEKAIYAEEERVRRLELAEHNARRAEKARAGRRILTGNGYKVILAEVKGRENGEEAVPLDPATGLPVLPKAEPPVTATRLKKAAKDVKRAPKLSEEGARLWEAARVPRWLRDPAGEWVVPDTDGEDELGPDDSPMYDEKGAVMPDDYWPSKWRKLIAEEVNDNWIPGDRAFWLYDLSKAELLSLRHFLIRTRSDSKHGNCLLVQWYNSDLVTPLFVHTTTGRRFETSVLKTLAIPRGREKFPLAAVEALAFRAHGGSQGHLDHIREAKRKQDRIAQQARLDRRYPKQHTAPDSEDGDEDKYQRTGAKKGVLRWNRAWRRIKYQYRTVVTARTARGANIASSLIHSSRCYFTSQTDYTGTAMTHRDSGRWSNTEVPTLWHVMKDLMERFGVNHRSDLWI</sequence>
<accession>A0AA38H1W6</accession>
<dbReference type="EMBL" id="JAKWFO010000011">
    <property type="protein sequence ID" value="KAI9633122.1"/>
    <property type="molecule type" value="Genomic_DNA"/>
</dbReference>
<evidence type="ECO:0000313" key="2">
    <source>
        <dbReference type="EMBL" id="KAI9633122.1"/>
    </source>
</evidence>
<comment type="caution">
    <text evidence="2">The sequence shown here is derived from an EMBL/GenBank/DDBJ whole genome shotgun (WGS) entry which is preliminary data.</text>
</comment>
<feature type="compositionally biased region" description="Low complexity" evidence="1">
    <location>
        <begin position="28"/>
        <end position="48"/>
    </location>
</feature>
<dbReference type="GeneID" id="77726897"/>
<feature type="compositionally biased region" description="Low complexity" evidence="1">
    <location>
        <begin position="64"/>
        <end position="75"/>
    </location>
</feature>
<gene>
    <name evidence="2" type="ORF">MKK02DRAFT_29024</name>
</gene>
<evidence type="ECO:0000256" key="1">
    <source>
        <dbReference type="SAM" id="MobiDB-lite"/>
    </source>
</evidence>
<feature type="compositionally biased region" description="Polar residues" evidence="1">
    <location>
        <begin position="263"/>
        <end position="281"/>
    </location>
</feature>
<evidence type="ECO:0008006" key="4">
    <source>
        <dbReference type="Google" id="ProtNLM"/>
    </source>
</evidence>